<organism evidence="3">
    <name type="scientific">Baileyella intestinalis</name>
    <dbReference type="NCBI Taxonomy" id="2606709"/>
    <lineage>
        <taxon>Bacteria</taxon>
        <taxon>Bacillati</taxon>
        <taxon>Bacillota</taxon>
        <taxon>Clostridia</taxon>
        <taxon>Peptostreptococcales</taxon>
        <taxon>Anaerovoracaceae</taxon>
        <taxon>Baileyella</taxon>
    </lineage>
</organism>
<dbReference type="AlphaFoldDB" id="A0A6A8M5M0"/>
<comment type="caution">
    <text evidence="3">The sequence shown here is derived from an EMBL/GenBank/DDBJ whole genome shotgun (WGS) entry which is preliminary data.</text>
</comment>
<evidence type="ECO:0000259" key="2">
    <source>
        <dbReference type="Pfam" id="PF01361"/>
    </source>
</evidence>
<dbReference type="SUPFAM" id="SSF55331">
    <property type="entry name" value="Tautomerase/MIF"/>
    <property type="match status" value="1"/>
</dbReference>
<feature type="domain" description="4-oxalocrotonate tautomerase-like" evidence="2">
    <location>
        <begin position="2"/>
        <end position="51"/>
    </location>
</feature>
<dbReference type="Pfam" id="PF01361">
    <property type="entry name" value="Tautomerase"/>
    <property type="match status" value="1"/>
</dbReference>
<reference evidence="3" key="1">
    <citation type="submission" date="2019-09" db="EMBL/GenBank/DDBJ databases">
        <title>In-depth cultivation of the pig gut microbiome towards novel bacterial diversity and tailored functional studies.</title>
        <authorList>
            <person name="Wylensek D."/>
            <person name="Hitch T.C.A."/>
            <person name="Clavel T."/>
        </authorList>
    </citation>
    <scope>NUCLEOTIDE SEQUENCE</scope>
    <source>
        <strain evidence="3">RF-744-FAT-WT-3</strain>
    </source>
</reference>
<sequence>MPHIDVNLFPGRTEEQKQKLADKIVEDAMEILGAPREALSVAMHEVAPENWNQDIADKVDEKSIVTGKMYRTK</sequence>
<evidence type="ECO:0000256" key="1">
    <source>
        <dbReference type="ARBA" id="ARBA00023235"/>
    </source>
</evidence>
<dbReference type="InterPro" id="IPR004370">
    <property type="entry name" value="4-OT-like_dom"/>
</dbReference>
<dbReference type="Gene3D" id="3.30.429.10">
    <property type="entry name" value="Macrophage Migration Inhibitory Factor"/>
    <property type="match status" value="1"/>
</dbReference>
<keyword evidence="1" id="KW-0413">Isomerase</keyword>
<evidence type="ECO:0000313" key="3">
    <source>
        <dbReference type="EMBL" id="MST68625.1"/>
    </source>
</evidence>
<dbReference type="InterPro" id="IPR014347">
    <property type="entry name" value="Tautomerase/MIF_sf"/>
</dbReference>
<proteinExistence type="predicted"/>
<dbReference type="GO" id="GO:0016853">
    <property type="term" value="F:isomerase activity"/>
    <property type="evidence" value="ECO:0007669"/>
    <property type="project" value="UniProtKB-KW"/>
</dbReference>
<accession>A0A6A8M5M0</accession>
<protein>
    <submittedName>
        <fullName evidence="3">4-oxalocrotonate tautomerase family protein</fullName>
    </submittedName>
</protein>
<dbReference type="EMBL" id="VUNB01000002">
    <property type="protein sequence ID" value="MST68625.1"/>
    <property type="molecule type" value="Genomic_DNA"/>
</dbReference>
<name>A0A6A8M5M0_9FIRM</name>
<gene>
    <name evidence="3" type="ORF">FYJ66_03340</name>
</gene>
<dbReference type="RefSeq" id="WP_154572087.1">
    <property type="nucleotide sequence ID" value="NZ_DBEZJY010000091.1"/>
</dbReference>